<organismHost>
    <name type="scientific">Pelecaniformes</name>
    <name type="common">Ibis, herons and pelicans</name>
    <dbReference type="NCBI Taxonomy" id="9205"/>
</organismHost>
<evidence type="ECO:0000256" key="1">
    <source>
        <dbReference type="ARBA" id="ARBA00014071"/>
    </source>
</evidence>
<accession>Q65796</accession>
<dbReference type="InterPro" id="IPR002630">
    <property type="entry name" value="Orbi_NS1"/>
</dbReference>
<dbReference type="PIR" id="S49593">
    <property type="entry name" value="S49593"/>
</dbReference>
<evidence type="ECO:0000256" key="2">
    <source>
        <dbReference type="SAM" id="MobiDB-lite"/>
    </source>
</evidence>
<organismHost>
    <name type="scientific">Ixodes</name>
    <dbReference type="NCBI Taxonomy" id="6944"/>
</organismHost>
<organism evidence="3">
    <name type="scientific">Broadhaven virus</name>
    <name type="common">BRD</name>
    <dbReference type="NCBI Taxonomy" id="10893"/>
    <lineage>
        <taxon>Viruses</taxon>
        <taxon>Riboviria</taxon>
        <taxon>Orthornavirae</taxon>
        <taxon>Duplornaviricota</taxon>
        <taxon>Resentoviricetes</taxon>
        <taxon>Reovirales</taxon>
        <taxon>Sedoreoviridae</taxon>
        <taxon>Orbivirus</taxon>
        <taxon>Orbivirus magninsulae</taxon>
        <taxon>Great Island virus</taxon>
    </lineage>
</organism>
<gene>
    <name evidence="3" type="primary">brd6</name>
</gene>
<dbReference type="EMBL" id="X82599">
    <property type="protein sequence ID" value="CAA57937.1"/>
    <property type="molecule type" value="Genomic_RNA"/>
</dbReference>
<proteinExistence type="predicted"/>
<organismHost>
    <name type="scientific">Laridae</name>
    <name type="common">gulls</name>
    <dbReference type="NCBI Taxonomy" id="8910"/>
</organismHost>
<reference evidence="3" key="1">
    <citation type="submission" date="1994-11" db="EMBL/GenBank/DDBJ databases">
        <authorList>
            <person name="Moss S."/>
        </authorList>
    </citation>
    <scope>NUCLEOTIDE SEQUENCE</scope>
</reference>
<reference evidence="3" key="2">
    <citation type="journal article" date="1995" name="Virus Res.">
        <title>Comparison of the non-structural protein, NS1, of tick-borne and insect-borne orbiviruses.</title>
        <authorList>
            <person name="Moss S.R."/>
            <person name="Nuttall P.A."/>
        </authorList>
    </citation>
    <scope>NUCLEOTIDE SEQUENCE</scope>
</reference>
<protein>
    <recommendedName>
        <fullName evidence="1">Non-structural protein NS1</fullName>
    </recommendedName>
</protein>
<feature type="region of interest" description="Disordered" evidence="2">
    <location>
        <begin position="511"/>
        <end position="537"/>
    </location>
</feature>
<evidence type="ECO:0000313" key="3">
    <source>
        <dbReference type="EMBL" id="CAA57937.1"/>
    </source>
</evidence>
<name>Q65796_BRD</name>
<dbReference type="Pfam" id="PF01718">
    <property type="entry name" value="Orbi_NS1"/>
    <property type="match status" value="1"/>
</dbReference>
<sequence>MERFIRKFKPAGGAALGLRTIEALSDIWTCGHKRFPCMYQGQCVVQNLDALRPPRPIVSGDVTLANKIIEIAGALGNNRDEVRCQVAACADRKGNEDLARLNAQTMQAVQRAAEFAGMERVVQGNMIRDDAAAYIDDSRTLLRTCLSRCERGGAGDSRLTGDSPVLFLFYDVLDAGTMVFQRDPRALTVTNHYLAWAPKARYGTPEAVMWIAFFDYSLRTLFDQADQRTIIVRNVEADLNFIRGQATRRGARLYYQRFGAEGQGIGPVEGLYNRPVAERPIAVTYLEQARTWETLFFPSLLFRGWVVGVYTEREMAQWFNSHVTCQTCYAASQTTYARVLAMDVRTEEETGATRCDRYGRCGMEVRTDGDPIADLSDGEVLTRQGDHWCATVCRSTTEAVYVTATFIHRLMRGRGLSDSFQRLVSAESIAWCYLQWLPDRADCVVLFRLLAYAQQLYTPPFLSRLGAWADQAIFFREIYNQTDTSEAVLRDIHRQCSLWYASTFTTPRSMASATLRPPPQVRRSSAAKDLHGPTNIF</sequence>